<dbReference type="PANTHER" id="PTHR43316">
    <property type="entry name" value="HYDROLASE, HALOACID DELAHOGENASE-RELATED"/>
    <property type="match status" value="1"/>
</dbReference>
<keyword evidence="3" id="KW-1185">Reference proteome</keyword>
<dbReference type="InterPro" id="IPR036412">
    <property type="entry name" value="HAD-like_sf"/>
</dbReference>
<dbReference type="PANTHER" id="PTHR43316:SF9">
    <property type="entry name" value="ACID DEHALOGENASE, PUTATIVE (AFU_ORTHOLOGUE AFUA_6G14460)-RELATED"/>
    <property type="match status" value="1"/>
</dbReference>
<evidence type="ECO:0000256" key="1">
    <source>
        <dbReference type="ARBA" id="ARBA00022801"/>
    </source>
</evidence>
<dbReference type="AlphaFoldDB" id="A0A438LW71"/>
<keyword evidence="1" id="KW-0378">Hydrolase</keyword>
<dbReference type="Gene3D" id="1.10.150.750">
    <property type="match status" value="1"/>
</dbReference>
<dbReference type="Pfam" id="PF00702">
    <property type="entry name" value="Hydrolase"/>
    <property type="match status" value="1"/>
</dbReference>
<dbReference type="InterPro" id="IPR006439">
    <property type="entry name" value="HAD-SF_hydro_IA"/>
</dbReference>
<dbReference type="PRINTS" id="PR00413">
    <property type="entry name" value="HADHALOGNASE"/>
</dbReference>
<evidence type="ECO:0000313" key="2">
    <source>
        <dbReference type="EMBL" id="RVX37760.1"/>
    </source>
</evidence>
<dbReference type="Proteomes" id="UP000284824">
    <property type="component" value="Unassembled WGS sequence"/>
</dbReference>
<dbReference type="OrthoDB" id="3774052at2"/>
<proteinExistence type="predicted"/>
<evidence type="ECO:0000313" key="3">
    <source>
        <dbReference type="Proteomes" id="UP000284824"/>
    </source>
</evidence>
<protein>
    <submittedName>
        <fullName evidence="2">2-haloacid dehalogenase</fullName>
    </submittedName>
</protein>
<reference evidence="2 3" key="1">
    <citation type="submission" date="2019-01" db="EMBL/GenBank/DDBJ databases">
        <title>Sequencing the genomes of 1000 actinobacteria strains.</title>
        <authorList>
            <person name="Klenk H.-P."/>
        </authorList>
    </citation>
    <scope>NUCLEOTIDE SEQUENCE [LARGE SCALE GENOMIC DNA]</scope>
    <source>
        <strain evidence="2 3">DSM 43925</strain>
    </source>
</reference>
<organism evidence="2 3">
    <name type="scientific">Nonomuraea polychroma</name>
    <dbReference type="NCBI Taxonomy" id="46176"/>
    <lineage>
        <taxon>Bacteria</taxon>
        <taxon>Bacillati</taxon>
        <taxon>Actinomycetota</taxon>
        <taxon>Actinomycetes</taxon>
        <taxon>Streptosporangiales</taxon>
        <taxon>Streptosporangiaceae</taxon>
        <taxon>Nonomuraea</taxon>
    </lineage>
</organism>
<name>A0A438LW71_9ACTN</name>
<gene>
    <name evidence="2" type="ORF">EDD27_0034</name>
</gene>
<sequence>MRWVTFDCFGTLVDWRHGLLTSADLIAPGQGARLLEAYNRHEHAVQAESPTLRYRHVLAEALRRACQDEKVELNEDDAGVLAATLPYWPVFPEVGAELSALRAAGWNLALLTNCDRDLIAETLRRLHVPFDAVVTAEDARDYKPSTAHFDVFRRSHEPSAWVHVAQSYFHDMVPAHRLGIRRVWINRLGERAPDETIIQTVLPDLHGLLTAVQDGRRP</sequence>
<dbReference type="Gene3D" id="3.40.50.1000">
    <property type="entry name" value="HAD superfamily/HAD-like"/>
    <property type="match status" value="1"/>
</dbReference>
<dbReference type="RefSeq" id="WP_127930495.1">
    <property type="nucleotide sequence ID" value="NZ_SAUN01000001.1"/>
</dbReference>
<comment type="caution">
    <text evidence="2">The sequence shown here is derived from an EMBL/GenBank/DDBJ whole genome shotgun (WGS) entry which is preliminary data.</text>
</comment>
<dbReference type="EMBL" id="SAUN01000001">
    <property type="protein sequence ID" value="RVX37760.1"/>
    <property type="molecule type" value="Genomic_DNA"/>
</dbReference>
<dbReference type="SUPFAM" id="SSF56784">
    <property type="entry name" value="HAD-like"/>
    <property type="match status" value="1"/>
</dbReference>
<dbReference type="InterPro" id="IPR051540">
    <property type="entry name" value="S-2-haloacid_dehalogenase"/>
</dbReference>
<accession>A0A438LW71</accession>
<dbReference type="GO" id="GO:0016787">
    <property type="term" value="F:hydrolase activity"/>
    <property type="evidence" value="ECO:0007669"/>
    <property type="project" value="UniProtKB-KW"/>
</dbReference>
<dbReference type="InterPro" id="IPR023214">
    <property type="entry name" value="HAD_sf"/>
</dbReference>